<reference evidence="3" key="1">
    <citation type="journal article" date="2023" name="Plant J.">
        <title>The genome of the king protea, Protea cynaroides.</title>
        <authorList>
            <person name="Chang J."/>
            <person name="Duong T.A."/>
            <person name="Schoeman C."/>
            <person name="Ma X."/>
            <person name="Roodt D."/>
            <person name="Barker N."/>
            <person name="Li Z."/>
            <person name="Van de Peer Y."/>
            <person name="Mizrachi E."/>
        </authorList>
    </citation>
    <scope>NUCLEOTIDE SEQUENCE</scope>
    <source>
        <tissue evidence="3">Young leaves</tissue>
    </source>
</reference>
<dbReference type="PANTHER" id="PTHR15140">
    <property type="entry name" value="TUBULIN-SPECIFIC CHAPERONE E"/>
    <property type="match status" value="1"/>
</dbReference>
<evidence type="ECO:0000313" key="4">
    <source>
        <dbReference type="Proteomes" id="UP001141806"/>
    </source>
</evidence>
<protein>
    <recommendedName>
        <fullName evidence="2">Disease resistance R13L4/SHOC-2-like LRR domain-containing protein</fullName>
    </recommendedName>
</protein>
<evidence type="ECO:0000256" key="1">
    <source>
        <dbReference type="ARBA" id="ARBA00022737"/>
    </source>
</evidence>
<evidence type="ECO:0000313" key="3">
    <source>
        <dbReference type="EMBL" id="KAJ4963635.1"/>
    </source>
</evidence>
<keyword evidence="4" id="KW-1185">Reference proteome</keyword>
<dbReference type="OrthoDB" id="611536at2759"/>
<dbReference type="InterPro" id="IPR032675">
    <property type="entry name" value="LRR_dom_sf"/>
</dbReference>
<dbReference type="EMBL" id="JAMYWD010000008">
    <property type="protein sequence ID" value="KAJ4963635.1"/>
    <property type="molecule type" value="Genomic_DNA"/>
</dbReference>
<dbReference type="Gene3D" id="3.80.10.10">
    <property type="entry name" value="Ribonuclease Inhibitor"/>
    <property type="match status" value="3"/>
</dbReference>
<proteinExistence type="predicted"/>
<dbReference type="Pfam" id="PF23598">
    <property type="entry name" value="LRR_14"/>
    <property type="match status" value="1"/>
</dbReference>
<dbReference type="Proteomes" id="UP001141806">
    <property type="component" value="Unassembled WGS sequence"/>
</dbReference>
<dbReference type="InterPro" id="IPR055414">
    <property type="entry name" value="LRR_R13L4/SHOC2-like"/>
</dbReference>
<feature type="domain" description="Disease resistance R13L4/SHOC-2-like LRR" evidence="2">
    <location>
        <begin position="116"/>
        <end position="393"/>
    </location>
</feature>
<sequence length="612" mass="70138">MRLLLPDLEALNLVQAMKVNSIGITKTYCIPPDPLVQILKADDDSTKPWIHGLADDCNARNSLSRCIHNPTNSAEELKPYKTLHSFWCFNFTGGYKPGQEVGSFLKRCINSNYMWLLRVLDLEGVYKPSLPEAIGELIYLQYLGLRWTYLDILPSSVKNLRNLQTLDTKHTDIANYPTIQHMDKLKHLYLNERHPIEFVTQLSHLSNLQTLSGVILDDSSPVKDGLDKLTNLTKLRITLRLNQQQVLDAFSHWIMKMVKIQTLKITSKDLRMLKITSTSEGHKFKQLSRVYLLGQLGILSDYNFGFGLTTLTLSLTKLQTDPMPKLGQLPGLRLLRLFSNSFIGDSMRCLQKSFPRLQVLKIWKLEKLKQWTVDYSAFPKLEELEIRSCKNLKMLPDHVPISLCELKLTAMPKEFTSDVMGKDCEKVAHVSSFLIEHWLDYNISVELYTGWNRVLSQERLEKLFGIHSLFAVDLTELTLSETKLGQDPMLLLEKLPQLMVLVLSFKSFTGKHMVCKEGGFKELQKLTIQELEELEELNVEDGAMTKIQELEIRSCRNLKFSSALDFCFSGKNEVLVREIKGGCLEANGRDWIKRGKKKKRVKFEPVAEDVPS</sequence>
<accession>A0A9Q0K685</accession>
<dbReference type="SUPFAM" id="SSF52058">
    <property type="entry name" value="L domain-like"/>
    <property type="match status" value="2"/>
</dbReference>
<evidence type="ECO:0000259" key="2">
    <source>
        <dbReference type="Pfam" id="PF23598"/>
    </source>
</evidence>
<comment type="caution">
    <text evidence="3">The sequence shown here is derived from an EMBL/GenBank/DDBJ whole genome shotgun (WGS) entry which is preliminary data.</text>
</comment>
<keyword evidence="1" id="KW-0677">Repeat</keyword>
<gene>
    <name evidence="3" type="ORF">NE237_023574</name>
</gene>
<name>A0A9Q0K685_9MAGN</name>
<organism evidence="3 4">
    <name type="scientific">Protea cynaroides</name>
    <dbReference type="NCBI Taxonomy" id="273540"/>
    <lineage>
        <taxon>Eukaryota</taxon>
        <taxon>Viridiplantae</taxon>
        <taxon>Streptophyta</taxon>
        <taxon>Embryophyta</taxon>
        <taxon>Tracheophyta</taxon>
        <taxon>Spermatophyta</taxon>
        <taxon>Magnoliopsida</taxon>
        <taxon>Proteales</taxon>
        <taxon>Proteaceae</taxon>
        <taxon>Protea</taxon>
    </lineage>
</organism>
<dbReference type="PANTHER" id="PTHR15140:SF37">
    <property type="entry name" value="UBIQUITIN-LIKE DOMAIN-CONTAINING PROTEIN"/>
    <property type="match status" value="1"/>
</dbReference>
<dbReference type="AlphaFoldDB" id="A0A9Q0K685"/>